<accession>A0ACC2XR06</accession>
<reference evidence="1" key="1">
    <citation type="submission" date="2023-04" db="EMBL/GenBank/DDBJ databases">
        <title>Draft Genome sequencing of Naganishia species isolated from polar environments using Oxford Nanopore Technology.</title>
        <authorList>
            <person name="Leo P."/>
            <person name="Venkateswaran K."/>
        </authorList>
    </citation>
    <scope>NUCLEOTIDE SEQUENCE</scope>
    <source>
        <strain evidence="1">DBVPG 5303</strain>
    </source>
</reference>
<proteinExistence type="predicted"/>
<gene>
    <name evidence="1" type="ORF">QFC24_002218</name>
</gene>
<dbReference type="EMBL" id="JASBWV010000005">
    <property type="protein sequence ID" value="KAJ9126475.1"/>
    <property type="molecule type" value="Genomic_DNA"/>
</dbReference>
<sequence>MGGGSIFTGTRRRVSIDGGDDGTTPLFHSDVNPDHSFSPPASLAGHPDLPFPQLDGEVLSPGSEVDPYKLSATESDHIEPPKRKSQKLPQDNHPPREEHVAVESGTEIKNRSSTASPSITAAKRTRAGAGWWAHQSIFPSGLLPSSSTRSNSRNPTSSGRSKATRSRRRRDLDDVYNSDEESDGSETSMTSGSKDSDPPSPSSLLTMHSRTIRHSRSGHSHHREPHRHSRGNNHSDLDPPYTSDTDSDFSSGSSLASTSTASGLLSPSEDIAESVSPNSRSEERARGGKRASGRSSRIHRERGARKTRAEDGDMHDPEFGQGDLESLMNTRGGVIPDRLEVYQDRFGPWKGQAAFRKYKDAPFLALWLASLSGIVIGLFFVWGATTSSPIPPGADVPSNPSPPAPGQDPEEYRTPFTTLLHTIPLLAVLLWVALAAPFGLLILLRRTVRPVLIGTAVCVPFALIMTSWWAFIASFEAVPSHSGTDAEPNWWGTVGLRWCSLIPLILAGISTALVWRRRKRLERSVAVVEPYTGWLIALVTLLWLWTWVIIRGIGRVVIAAVLGEWYFHQ</sequence>
<evidence type="ECO:0000313" key="2">
    <source>
        <dbReference type="Proteomes" id="UP001234202"/>
    </source>
</evidence>
<comment type="caution">
    <text evidence="1">The sequence shown here is derived from an EMBL/GenBank/DDBJ whole genome shotgun (WGS) entry which is preliminary data.</text>
</comment>
<protein>
    <submittedName>
        <fullName evidence="1">Uncharacterized protein</fullName>
    </submittedName>
</protein>
<evidence type="ECO:0000313" key="1">
    <source>
        <dbReference type="EMBL" id="KAJ9126475.1"/>
    </source>
</evidence>
<name>A0ACC2XR06_9TREE</name>
<dbReference type="Proteomes" id="UP001234202">
    <property type="component" value="Unassembled WGS sequence"/>
</dbReference>
<organism evidence="1 2">
    <name type="scientific">Naganishia onofrii</name>
    <dbReference type="NCBI Taxonomy" id="1851511"/>
    <lineage>
        <taxon>Eukaryota</taxon>
        <taxon>Fungi</taxon>
        <taxon>Dikarya</taxon>
        <taxon>Basidiomycota</taxon>
        <taxon>Agaricomycotina</taxon>
        <taxon>Tremellomycetes</taxon>
        <taxon>Filobasidiales</taxon>
        <taxon>Filobasidiaceae</taxon>
        <taxon>Naganishia</taxon>
    </lineage>
</organism>
<keyword evidence="2" id="KW-1185">Reference proteome</keyword>